<evidence type="ECO:0000259" key="1">
    <source>
        <dbReference type="Pfam" id="PF18931"/>
    </source>
</evidence>
<protein>
    <submittedName>
        <fullName evidence="2">Transcriptional regulator</fullName>
    </submittedName>
</protein>
<reference evidence="2" key="1">
    <citation type="journal article" date="2021" name="PeerJ">
        <title>Extensive microbial diversity within the chicken gut microbiome revealed by metagenomics and culture.</title>
        <authorList>
            <person name="Gilroy R."/>
            <person name="Ravi A."/>
            <person name="Getino M."/>
            <person name="Pursley I."/>
            <person name="Horton D.L."/>
            <person name="Alikhan N.F."/>
            <person name="Baker D."/>
            <person name="Gharbi K."/>
            <person name="Hall N."/>
            <person name="Watson M."/>
            <person name="Adriaenssens E.M."/>
            <person name="Foster-Nyarko E."/>
            <person name="Jarju S."/>
            <person name="Secka A."/>
            <person name="Antonio M."/>
            <person name="Oren A."/>
            <person name="Chaudhuri R.R."/>
            <person name="La Ragione R."/>
            <person name="Hildebrand F."/>
            <person name="Pallen M.J."/>
        </authorList>
    </citation>
    <scope>NUCLEOTIDE SEQUENCE</scope>
    <source>
        <strain evidence="2">B5-657</strain>
    </source>
</reference>
<evidence type="ECO:0000313" key="3">
    <source>
        <dbReference type="Proteomes" id="UP000824229"/>
    </source>
</evidence>
<feature type="non-terminal residue" evidence="2">
    <location>
        <position position="1"/>
    </location>
</feature>
<name>A0A9E2KBU5_9FIRM</name>
<dbReference type="EMBL" id="JAHLFQ010000068">
    <property type="protein sequence ID" value="MBU3803812.1"/>
    <property type="molecule type" value="Genomic_DNA"/>
</dbReference>
<gene>
    <name evidence="2" type="ORF">H9872_03505</name>
</gene>
<dbReference type="AlphaFoldDB" id="A0A9E2KBU5"/>
<dbReference type="InterPro" id="IPR043735">
    <property type="entry name" value="DUF5680"/>
</dbReference>
<accession>A0A9E2KBU5</accession>
<dbReference type="Pfam" id="PF18931">
    <property type="entry name" value="DUF5680"/>
    <property type="match status" value="1"/>
</dbReference>
<feature type="domain" description="DUF5680" evidence="1">
    <location>
        <begin position="20"/>
        <end position="120"/>
    </location>
</feature>
<comment type="caution">
    <text evidence="2">The sequence shown here is derived from an EMBL/GenBank/DDBJ whole genome shotgun (WGS) entry which is preliminary data.</text>
</comment>
<reference evidence="2" key="2">
    <citation type="submission" date="2021-04" db="EMBL/GenBank/DDBJ databases">
        <authorList>
            <person name="Gilroy R."/>
        </authorList>
    </citation>
    <scope>NUCLEOTIDE SEQUENCE</scope>
    <source>
        <strain evidence="2">B5-657</strain>
    </source>
</reference>
<organism evidence="2 3">
    <name type="scientific">Candidatus Cellulosilyticum pullistercoris</name>
    <dbReference type="NCBI Taxonomy" id="2838521"/>
    <lineage>
        <taxon>Bacteria</taxon>
        <taxon>Bacillati</taxon>
        <taxon>Bacillota</taxon>
        <taxon>Clostridia</taxon>
        <taxon>Lachnospirales</taxon>
        <taxon>Cellulosilyticaceae</taxon>
        <taxon>Cellulosilyticum</taxon>
    </lineage>
</organism>
<dbReference type="Proteomes" id="UP000824229">
    <property type="component" value="Unassembled WGS sequence"/>
</dbReference>
<sequence>SSRPNAHDYVYEKNELKYIDTCLGNEQIVGEEAIWNDNQPVWGMNYTGRVVAEGFDLSFLREALKRVREDLPYRGPRYLELGDYIYKCRVEGEFDWFVGCEKILYKGKKVYEAMFQGGNIR</sequence>
<evidence type="ECO:0000313" key="2">
    <source>
        <dbReference type="EMBL" id="MBU3803812.1"/>
    </source>
</evidence>
<proteinExistence type="predicted"/>